<dbReference type="Pfam" id="PF13549">
    <property type="entry name" value="ATP-grasp_5"/>
    <property type="match status" value="1"/>
</dbReference>
<sequence length="70" mass="7968">MIKEIRGFSILRGSRGEKAFDIASIADALERVSILLADFPEIRELDLNPIKVFNDRKDLIVLDGRIKISR</sequence>
<protein>
    <recommendedName>
        <fullName evidence="2">Acetyl-CoA synthetase</fullName>
    </recommendedName>
</protein>
<dbReference type="EMBL" id="OJIN01000021">
    <property type="protein sequence ID" value="SPD72103.1"/>
    <property type="molecule type" value="Genomic_DNA"/>
</dbReference>
<proteinExistence type="predicted"/>
<accession>A0A445MRM2</accession>
<evidence type="ECO:0000313" key="1">
    <source>
        <dbReference type="EMBL" id="SPD72103.1"/>
    </source>
</evidence>
<gene>
    <name evidence="1" type="ORF">PITCH_A1170001</name>
</gene>
<evidence type="ECO:0008006" key="2">
    <source>
        <dbReference type="Google" id="ProtNLM"/>
    </source>
</evidence>
<organism evidence="1">
    <name type="scientific">uncultured Desulfobacterium sp</name>
    <dbReference type="NCBI Taxonomy" id="201089"/>
    <lineage>
        <taxon>Bacteria</taxon>
        <taxon>Pseudomonadati</taxon>
        <taxon>Thermodesulfobacteriota</taxon>
        <taxon>Desulfobacteria</taxon>
        <taxon>Desulfobacterales</taxon>
        <taxon>Desulfobacteriaceae</taxon>
        <taxon>Desulfobacterium</taxon>
        <taxon>environmental samples</taxon>
    </lineage>
</organism>
<reference evidence="1" key="1">
    <citation type="submission" date="2018-01" db="EMBL/GenBank/DDBJ databases">
        <authorList>
            <person name="Regsiter A."/>
            <person name="William W."/>
        </authorList>
    </citation>
    <scope>NUCLEOTIDE SEQUENCE</scope>
    <source>
        <strain evidence="1">TRIP AH-1</strain>
    </source>
</reference>
<dbReference type="AlphaFoldDB" id="A0A445MRM2"/>
<name>A0A445MRM2_9BACT</name>
<dbReference type="Gene3D" id="3.30.470.20">
    <property type="entry name" value="ATP-grasp fold, B domain"/>
    <property type="match status" value="1"/>
</dbReference>